<dbReference type="AlphaFoldDB" id="A0A1M5SU69"/>
<dbReference type="PROSITE" id="PS50005">
    <property type="entry name" value="TPR"/>
    <property type="match status" value="1"/>
</dbReference>
<sequence length="205" mass="23812">MKNYLILIVLLFSVKSISQNDPKEKFQKNKYELAVSYFKKSDYVKALDEFSIASKINPENEIAQESLKKIDTLKEVLRKDILKKINGTWLYTGDKPNWTVNAKEDFKNKKADKLVEVSNDKLSFYEQDRKTKVKKLIRTEKIVYFNNERSDSLYSAIILSNGTIWDCNFDESSKVIRAINIAKQGENGVEKITENNKEAYFTKAI</sequence>
<dbReference type="OrthoDB" id="1375930at2"/>
<gene>
    <name evidence="2" type="ORF">SAMN05443663_107222</name>
</gene>
<accession>A0A1M5SU69</accession>
<proteinExistence type="predicted"/>
<evidence type="ECO:0000313" key="3">
    <source>
        <dbReference type="Proteomes" id="UP000184071"/>
    </source>
</evidence>
<dbReference type="EMBL" id="FQWC01000007">
    <property type="protein sequence ID" value="SHH42075.1"/>
    <property type="molecule type" value="Genomic_DNA"/>
</dbReference>
<dbReference type="SUPFAM" id="SSF48452">
    <property type="entry name" value="TPR-like"/>
    <property type="match status" value="1"/>
</dbReference>
<evidence type="ECO:0000313" key="2">
    <source>
        <dbReference type="EMBL" id="SHH42075.1"/>
    </source>
</evidence>
<dbReference type="RefSeq" id="WP_073417179.1">
    <property type="nucleotide sequence ID" value="NZ_FQWC01000007.1"/>
</dbReference>
<dbReference type="Proteomes" id="UP000184071">
    <property type="component" value="Unassembled WGS sequence"/>
</dbReference>
<dbReference type="InterPro" id="IPR019734">
    <property type="entry name" value="TPR_rpt"/>
</dbReference>
<evidence type="ECO:0000256" key="1">
    <source>
        <dbReference type="PROSITE-ProRule" id="PRU00339"/>
    </source>
</evidence>
<keyword evidence="1" id="KW-0802">TPR repeat</keyword>
<keyword evidence="3" id="KW-1185">Reference proteome</keyword>
<dbReference type="Gene3D" id="1.25.40.10">
    <property type="entry name" value="Tetratricopeptide repeat domain"/>
    <property type="match status" value="1"/>
</dbReference>
<organism evidence="2 3">
    <name type="scientific">Flavobacterium defluvii</name>
    <dbReference type="NCBI Taxonomy" id="370979"/>
    <lineage>
        <taxon>Bacteria</taxon>
        <taxon>Pseudomonadati</taxon>
        <taxon>Bacteroidota</taxon>
        <taxon>Flavobacteriia</taxon>
        <taxon>Flavobacteriales</taxon>
        <taxon>Flavobacteriaceae</taxon>
        <taxon>Flavobacterium</taxon>
    </lineage>
</organism>
<feature type="repeat" description="TPR" evidence="1">
    <location>
        <begin position="27"/>
        <end position="60"/>
    </location>
</feature>
<protein>
    <submittedName>
        <fullName evidence="2">Uncharacterized protein</fullName>
    </submittedName>
</protein>
<dbReference type="InterPro" id="IPR011990">
    <property type="entry name" value="TPR-like_helical_dom_sf"/>
</dbReference>
<dbReference type="STRING" id="370979.SAMN05443663_107222"/>
<name>A0A1M5SU69_9FLAO</name>
<reference evidence="3" key="1">
    <citation type="submission" date="2016-11" db="EMBL/GenBank/DDBJ databases">
        <authorList>
            <person name="Varghese N."/>
            <person name="Submissions S."/>
        </authorList>
    </citation>
    <scope>NUCLEOTIDE SEQUENCE [LARGE SCALE GENOMIC DNA]</scope>
    <source>
        <strain evidence="3">DSM 17963</strain>
    </source>
</reference>